<dbReference type="InterPro" id="IPR021146">
    <property type="entry name" value="Phage_gp6-like_head-tail"/>
</dbReference>
<evidence type="ECO:0008006" key="3">
    <source>
        <dbReference type="Google" id="ProtNLM"/>
    </source>
</evidence>
<accession>A0A919APP1</accession>
<protein>
    <recommendedName>
        <fullName evidence="3">Phage gp6-like head-tail connector protein</fullName>
    </recommendedName>
</protein>
<keyword evidence="2" id="KW-1185">Reference proteome</keyword>
<dbReference type="Gene3D" id="1.10.3230.30">
    <property type="entry name" value="Phage gp6-like head-tail connector protein"/>
    <property type="match status" value="1"/>
</dbReference>
<dbReference type="CDD" id="cd08054">
    <property type="entry name" value="gp6"/>
    <property type="match status" value="2"/>
</dbReference>
<sequence>MRYDYVSEAVNMPLLLEDVKDHLRIKNHAEDAYLTGLVMSAQSAIESRFGLCLLTRNIRFFLNDWGAERKTSRWWSGVKDGATSDVPASARAIALPVRPLKSVVTVTVDGGTVPSGLYDIQPGEMPCFYVRGGLPRPQAPCDGIRIEAVAGYGDSWNDIPPLIRQALLQVIAYLYGHRGDDPHQALSGSGAVSLLSSLRRFSL</sequence>
<reference evidence="1" key="1">
    <citation type="journal article" date="2014" name="Int. J. Syst. Evol. Microbiol.">
        <title>Complete genome sequence of Corynebacterium casei LMG S-19264T (=DSM 44701T), isolated from a smear-ripened cheese.</title>
        <authorList>
            <consortium name="US DOE Joint Genome Institute (JGI-PGF)"/>
            <person name="Walter F."/>
            <person name="Albersmeier A."/>
            <person name="Kalinowski J."/>
            <person name="Ruckert C."/>
        </authorList>
    </citation>
    <scope>NUCLEOTIDE SEQUENCE</scope>
    <source>
        <strain evidence="1">KCTC 42590</strain>
    </source>
</reference>
<reference evidence="1" key="2">
    <citation type="submission" date="2020-09" db="EMBL/GenBank/DDBJ databases">
        <authorList>
            <person name="Sun Q."/>
            <person name="Kim S."/>
        </authorList>
    </citation>
    <scope>NUCLEOTIDE SEQUENCE</scope>
    <source>
        <strain evidence="1">KCTC 42590</strain>
    </source>
</reference>
<dbReference type="EMBL" id="BNCI01000001">
    <property type="protein sequence ID" value="GHF18191.1"/>
    <property type="molecule type" value="Genomic_DNA"/>
</dbReference>
<evidence type="ECO:0000313" key="2">
    <source>
        <dbReference type="Proteomes" id="UP000630923"/>
    </source>
</evidence>
<dbReference type="Proteomes" id="UP000630923">
    <property type="component" value="Unassembled WGS sequence"/>
</dbReference>
<organism evidence="1 2">
    <name type="scientific">Kordiimonas sediminis</name>
    <dbReference type="NCBI Taxonomy" id="1735581"/>
    <lineage>
        <taxon>Bacteria</taxon>
        <taxon>Pseudomonadati</taxon>
        <taxon>Pseudomonadota</taxon>
        <taxon>Alphaproteobacteria</taxon>
        <taxon>Kordiimonadales</taxon>
        <taxon>Kordiimonadaceae</taxon>
        <taxon>Kordiimonas</taxon>
    </lineage>
</organism>
<proteinExistence type="predicted"/>
<dbReference type="AlphaFoldDB" id="A0A919APP1"/>
<comment type="caution">
    <text evidence="1">The sequence shown here is derived from an EMBL/GenBank/DDBJ whole genome shotgun (WGS) entry which is preliminary data.</text>
</comment>
<gene>
    <name evidence="1" type="ORF">GCM10017044_10880</name>
</gene>
<dbReference type="Pfam" id="PF05135">
    <property type="entry name" value="Phage_connect_1"/>
    <property type="match status" value="1"/>
</dbReference>
<dbReference type="RefSeq" id="WP_191250603.1">
    <property type="nucleotide sequence ID" value="NZ_BNCI01000001.1"/>
</dbReference>
<name>A0A919APP1_9PROT</name>
<evidence type="ECO:0000313" key="1">
    <source>
        <dbReference type="EMBL" id="GHF18191.1"/>
    </source>
</evidence>